<sequence length="116" mass="12105">MDVNTLVGLLAYLLIGLAVAPLLVLGLYMLADRLGLRIAERLLDALLPLLTLQWLGGGLLNIVGGLAIGALGVWAVMHDGGLVGWGAGALLVPFGLWRTLRGVGVTRAFMAPQDPP</sequence>
<proteinExistence type="predicted"/>
<keyword evidence="1" id="KW-0472">Membrane</keyword>
<reference evidence="2 3" key="1">
    <citation type="journal article" date="2019" name="Environ. Microbiol.">
        <title>Species interactions and distinct microbial communities in high Arctic permafrost affected cryosols are associated with the CH4 and CO2 gas fluxes.</title>
        <authorList>
            <person name="Altshuler I."/>
            <person name="Hamel J."/>
            <person name="Turney S."/>
            <person name="Magnuson E."/>
            <person name="Levesque R."/>
            <person name="Greer C."/>
            <person name="Whyte L.G."/>
        </authorList>
    </citation>
    <scope>NUCLEOTIDE SEQUENCE [LARGE SCALE GENOMIC DNA]</scope>
    <source>
        <strain evidence="2 3">S06.C</strain>
    </source>
</reference>
<comment type="caution">
    <text evidence="2">The sequence shown here is derived from an EMBL/GenBank/DDBJ whole genome shotgun (WGS) entry which is preliminary data.</text>
</comment>
<dbReference type="EMBL" id="RCZI01000002">
    <property type="protein sequence ID" value="TPG29292.1"/>
    <property type="molecule type" value="Genomic_DNA"/>
</dbReference>
<dbReference type="Proteomes" id="UP000319212">
    <property type="component" value="Unassembled WGS sequence"/>
</dbReference>
<organism evidence="2 3">
    <name type="scientific">Variovorax guangxiensis</name>
    <dbReference type="NCBI Taxonomy" id="1775474"/>
    <lineage>
        <taxon>Bacteria</taxon>
        <taxon>Pseudomonadati</taxon>
        <taxon>Pseudomonadota</taxon>
        <taxon>Betaproteobacteria</taxon>
        <taxon>Burkholderiales</taxon>
        <taxon>Comamonadaceae</taxon>
        <taxon>Variovorax</taxon>
    </lineage>
</organism>
<keyword evidence="1" id="KW-1133">Transmembrane helix</keyword>
<evidence type="ECO:0000313" key="2">
    <source>
        <dbReference type="EMBL" id="TPG29292.1"/>
    </source>
</evidence>
<feature type="transmembrane region" description="Helical" evidence="1">
    <location>
        <begin position="52"/>
        <end position="76"/>
    </location>
</feature>
<protein>
    <submittedName>
        <fullName evidence="2">Uncharacterized protein</fullName>
    </submittedName>
</protein>
<evidence type="ECO:0000313" key="3">
    <source>
        <dbReference type="Proteomes" id="UP000319212"/>
    </source>
</evidence>
<feature type="transmembrane region" description="Helical" evidence="1">
    <location>
        <begin position="6"/>
        <end position="31"/>
    </location>
</feature>
<name>A0A502DXZ1_9BURK</name>
<feature type="transmembrane region" description="Helical" evidence="1">
    <location>
        <begin position="82"/>
        <end position="100"/>
    </location>
</feature>
<evidence type="ECO:0000256" key="1">
    <source>
        <dbReference type="SAM" id="Phobius"/>
    </source>
</evidence>
<keyword evidence="1" id="KW-0812">Transmembrane</keyword>
<accession>A0A502DXZ1</accession>
<dbReference type="AlphaFoldDB" id="A0A502DXZ1"/>
<gene>
    <name evidence="2" type="ORF">EAH82_11175</name>
</gene>